<organism evidence="1 2">
    <name type="scientific">Diversispora eburnea</name>
    <dbReference type="NCBI Taxonomy" id="1213867"/>
    <lineage>
        <taxon>Eukaryota</taxon>
        <taxon>Fungi</taxon>
        <taxon>Fungi incertae sedis</taxon>
        <taxon>Mucoromycota</taxon>
        <taxon>Glomeromycotina</taxon>
        <taxon>Glomeromycetes</taxon>
        <taxon>Diversisporales</taxon>
        <taxon>Diversisporaceae</taxon>
        <taxon>Diversispora</taxon>
    </lineage>
</organism>
<evidence type="ECO:0000313" key="1">
    <source>
        <dbReference type="EMBL" id="CAG8609961.1"/>
    </source>
</evidence>
<feature type="non-terminal residue" evidence="1">
    <location>
        <position position="174"/>
    </location>
</feature>
<dbReference type="AlphaFoldDB" id="A0A9N9CR33"/>
<evidence type="ECO:0000313" key="2">
    <source>
        <dbReference type="Proteomes" id="UP000789706"/>
    </source>
</evidence>
<dbReference type="EMBL" id="CAJVPK010002288">
    <property type="protein sequence ID" value="CAG8609961.1"/>
    <property type="molecule type" value="Genomic_DNA"/>
</dbReference>
<name>A0A9N9CR33_9GLOM</name>
<proteinExistence type="predicted"/>
<keyword evidence="2" id="KW-1185">Reference proteome</keyword>
<comment type="caution">
    <text evidence="1">The sequence shown here is derived from an EMBL/GenBank/DDBJ whole genome shotgun (WGS) entry which is preliminary data.</text>
</comment>
<protein>
    <submittedName>
        <fullName evidence="1">1625_t:CDS:1</fullName>
    </submittedName>
</protein>
<gene>
    <name evidence="1" type="ORF">DEBURN_LOCUS9930</name>
</gene>
<reference evidence="1" key="1">
    <citation type="submission" date="2021-06" db="EMBL/GenBank/DDBJ databases">
        <authorList>
            <person name="Kallberg Y."/>
            <person name="Tangrot J."/>
            <person name="Rosling A."/>
        </authorList>
    </citation>
    <scope>NUCLEOTIDE SEQUENCE</scope>
    <source>
        <strain evidence="1">AZ414A</strain>
    </source>
</reference>
<accession>A0A9N9CR33</accession>
<sequence>QWCQHEKQTYQTHITVLEKGIREAAEIQLEIRHKKTQVVQKKIAGEASRSLGHLKRAFANESRDGRCSALGLLKDAMPAKKIEKDDSAPFKKRITPSRLAKEDIVTILFAEQLKAGIKKVNNHYHIDSTTIKKYVHPHPYEHTNSIGEPNAKQDIVAKRKKKQAEIERIAKQIF</sequence>
<dbReference type="Proteomes" id="UP000789706">
    <property type="component" value="Unassembled WGS sequence"/>
</dbReference>